<gene>
    <name evidence="4" type="ORF">KC01_LOCUS16136</name>
</gene>
<dbReference type="EMBL" id="OZ035839">
    <property type="protein sequence ID" value="CAL1585982.1"/>
    <property type="molecule type" value="Genomic_DNA"/>
</dbReference>
<feature type="domain" description="UBX" evidence="2">
    <location>
        <begin position="160"/>
        <end position="235"/>
    </location>
</feature>
<organism evidence="4 5">
    <name type="scientific">Knipowitschia caucasica</name>
    <name type="common">Caucasian dwarf goby</name>
    <name type="synonym">Pomatoschistus caucasicus</name>
    <dbReference type="NCBI Taxonomy" id="637954"/>
    <lineage>
        <taxon>Eukaryota</taxon>
        <taxon>Metazoa</taxon>
        <taxon>Chordata</taxon>
        <taxon>Craniata</taxon>
        <taxon>Vertebrata</taxon>
        <taxon>Euteleostomi</taxon>
        <taxon>Actinopterygii</taxon>
        <taxon>Neopterygii</taxon>
        <taxon>Teleostei</taxon>
        <taxon>Neoteleostei</taxon>
        <taxon>Acanthomorphata</taxon>
        <taxon>Gobiaria</taxon>
        <taxon>Gobiiformes</taxon>
        <taxon>Gobioidei</taxon>
        <taxon>Gobiidae</taxon>
        <taxon>Gobiinae</taxon>
        <taxon>Knipowitschia</taxon>
    </lineage>
</organism>
<protein>
    <recommendedName>
        <fullName evidence="6">UBX domain-containing protein 2A</fullName>
    </recommendedName>
</protein>
<reference evidence="4 5" key="1">
    <citation type="submission" date="2024-04" db="EMBL/GenBank/DDBJ databases">
        <authorList>
            <person name="Waldvogel A.-M."/>
            <person name="Schoenle A."/>
        </authorList>
    </citation>
    <scope>NUCLEOTIDE SEQUENCE [LARGE SCALE GENOMIC DNA]</scope>
</reference>
<dbReference type="SMART" id="SM00553">
    <property type="entry name" value="SEP"/>
    <property type="match status" value="1"/>
</dbReference>
<keyword evidence="5" id="KW-1185">Reference proteome</keyword>
<dbReference type="InterPro" id="IPR012989">
    <property type="entry name" value="SEP_domain"/>
</dbReference>
<evidence type="ECO:0000313" key="4">
    <source>
        <dbReference type="EMBL" id="CAL1585982.1"/>
    </source>
</evidence>
<dbReference type="GO" id="GO:0005634">
    <property type="term" value="C:nucleus"/>
    <property type="evidence" value="ECO:0007669"/>
    <property type="project" value="TreeGrafter"/>
</dbReference>
<dbReference type="GO" id="GO:0043161">
    <property type="term" value="P:proteasome-mediated ubiquitin-dependent protein catabolic process"/>
    <property type="evidence" value="ECO:0007669"/>
    <property type="project" value="TreeGrafter"/>
</dbReference>
<dbReference type="PROSITE" id="PS51399">
    <property type="entry name" value="SEP"/>
    <property type="match status" value="1"/>
</dbReference>
<evidence type="ECO:0000313" key="5">
    <source>
        <dbReference type="Proteomes" id="UP001497482"/>
    </source>
</evidence>
<sequence length="247" mass="27871">MKDCDTEGDDKEDICDESEEEVPIRRSFSVEDLLDEVEKICYDASGTSKLEMVVRLWKDGFTVNDGEFRSYSVPENQDFLDSIKRGELPSEWASRAEEEELEISVEDFIEESYVPKKKAFHPFSGRGYRLGSVAPRVVARSPSVHEDGESAPIPMVTLDHALPVTSLQIWLADGRRLIQRFNLSHRITDVQDFVARCQRSCPPFVLTTSVPFRELSDQELSLEEAGLSNAVIVQRPLNTQAAFGHSS</sequence>
<dbReference type="Pfam" id="PF00789">
    <property type="entry name" value="UBX"/>
    <property type="match status" value="1"/>
</dbReference>
<dbReference type="GO" id="GO:0000045">
    <property type="term" value="P:autophagosome assembly"/>
    <property type="evidence" value="ECO:0007669"/>
    <property type="project" value="TreeGrafter"/>
</dbReference>
<dbReference type="PROSITE" id="PS50033">
    <property type="entry name" value="UBX"/>
    <property type="match status" value="1"/>
</dbReference>
<dbReference type="PANTHER" id="PTHR23333">
    <property type="entry name" value="UBX DOMAIN CONTAINING PROTEIN"/>
    <property type="match status" value="1"/>
</dbReference>
<accession>A0AAV2KCR5</accession>
<dbReference type="FunFam" id="3.10.20.90:FF:000164">
    <property type="entry name" value="UBX domain-containing protein 2A"/>
    <property type="match status" value="1"/>
</dbReference>
<evidence type="ECO:0008006" key="6">
    <source>
        <dbReference type="Google" id="ProtNLM"/>
    </source>
</evidence>
<dbReference type="GO" id="GO:0005829">
    <property type="term" value="C:cytosol"/>
    <property type="evidence" value="ECO:0007669"/>
    <property type="project" value="TreeGrafter"/>
</dbReference>
<dbReference type="Gene3D" id="3.30.420.210">
    <property type="entry name" value="SEP domain"/>
    <property type="match status" value="1"/>
</dbReference>
<dbReference type="SUPFAM" id="SSF54236">
    <property type="entry name" value="Ubiquitin-like"/>
    <property type="match status" value="1"/>
</dbReference>
<dbReference type="SUPFAM" id="SSF102848">
    <property type="entry name" value="NSFL1 (p97 ATPase) cofactor p47, SEP domain"/>
    <property type="match status" value="1"/>
</dbReference>
<dbReference type="InterPro" id="IPR036241">
    <property type="entry name" value="NSFL1C_SEP_dom_sf"/>
</dbReference>
<feature type="compositionally biased region" description="Acidic residues" evidence="1">
    <location>
        <begin position="1"/>
        <end position="21"/>
    </location>
</feature>
<name>A0AAV2KCR5_KNICA</name>
<evidence type="ECO:0000259" key="3">
    <source>
        <dbReference type="PROSITE" id="PS51399"/>
    </source>
</evidence>
<evidence type="ECO:0000259" key="2">
    <source>
        <dbReference type="PROSITE" id="PS50033"/>
    </source>
</evidence>
<dbReference type="GO" id="GO:0031468">
    <property type="term" value="P:nuclear membrane reassembly"/>
    <property type="evidence" value="ECO:0007669"/>
    <property type="project" value="TreeGrafter"/>
</dbReference>
<dbReference type="SMART" id="SM00166">
    <property type="entry name" value="UBX"/>
    <property type="match status" value="1"/>
</dbReference>
<dbReference type="GO" id="GO:0007030">
    <property type="term" value="P:Golgi organization"/>
    <property type="evidence" value="ECO:0007669"/>
    <property type="project" value="TreeGrafter"/>
</dbReference>
<feature type="domain" description="SEP" evidence="3">
    <location>
        <begin position="49"/>
        <end position="114"/>
    </location>
</feature>
<dbReference type="GO" id="GO:0043130">
    <property type="term" value="F:ubiquitin binding"/>
    <property type="evidence" value="ECO:0007669"/>
    <property type="project" value="TreeGrafter"/>
</dbReference>
<dbReference type="Proteomes" id="UP001497482">
    <property type="component" value="Chromosome 17"/>
</dbReference>
<evidence type="ECO:0000256" key="1">
    <source>
        <dbReference type="SAM" id="MobiDB-lite"/>
    </source>
</evidence>
<proteinExistence type="predicted"/>
<dbReference type="Pfam" id="PF08059">
    <property type="entry name" value="SEP"/>
    <property type="match status" value="1"/>
</dbReference>
<feature type="region of interest" description="Disordered" evidence="1">
    <location>
        <begin position="1"/>
        <end position="22"/>
    </location>
</feature>
<dbReference type="AlphaFoldDB" id="A0AAV2KCR5"/>
<dbReference type="InterPro" id="IPR029071">
    <property type="entry name" value="Ubiquitin-like_domsf"/>
</dbReference>
<dbReference type="GO" id="GO:0061025">
    <property type="term" value="P:membrane fusion"/>
    <property type="evidence" value="ECO:0007669"/>
    <property type="project" value="TreeGrafter"/>
</dbReference>
<dbReference type="PANTHER" id="PTHR23333:SF16">
    <property type="entry name" value="UBX DOMAIN-CONTAINING PROTEIN 2A"/>
    <property type="match status" value="1"/>
</dbReference>
<dbReference type="Gene3D" id="3.10.20.90">
    <property type="entry name" value="Phosphatidylinositol 3-kinase Catalytic Subunit, Chain A, domain 1"/>
    <property type="match status" value="1"/>
</dbReference>
<dbReference type="InterPro" id="IPR001012">
    <property type="entry name" value="UBX_dom"/>
</dbReference>